<dbReference type="InterPro" id="IPR000531">
    <property type="entry name" value="Beta-barrel_TonB"/>
</dbReference>
<dbReference type="Gene3D" id="2.170.130.10">
    <property type="entry name" value="TonB-dependent receptor, plug domain"/>
    <property type="match status" value="1"/>
</dbReference>
<dbReference type="PROSITE" id="PS52016">
    <property type="entry name" value="TONB_DEPENDENT_REC_3"/>
    <property type="match status" value="1"/>
</dbReference>
<feature type="domain" description="TonB-dependent receptor-like beta-barrel" evidence="17">
    <location>
        <begin position="244"/>
        <end position="680"/>
    </location>
</feature>
<keyword evidence="3 14" id="KW-0813">Transport</keyword>
<dbReference type="Gene3D" id="2.40.170.20">
    <property type="entry name" value="TonB-dependent receptor, beta-barrel domain"/>
    <property type="match status" value="1"/>
</dbReference>
<feature type="domain" description="TonB-dependent receptor plug" evidence="18">
    <location>
        <begin position="76"/>
        <end position="172"/>
    </location>
</feature>
<dbReference type="GO" id="GO:0015344">
    <property type="term" value="F:siderophore uptake transmembrane transporter activity"/>
    <property type="evidence" value="ECO:0007669"/>
    <property type="project" value="TreeGrafter"/>
</dbReference>
<evidence type="ECO:0000256" key="9">
    <source>
        <dbReference type="ARBA" id="ARBA00023065"/>
    </source>
</evidence>
<evidence type="ECO:0000256" key="3">
    <source>
        <dbReference type="ARBA" id="ARBA00022448"/>
    </source>
</evidence>
<keyword evidence="5" id="KW-0410">Iron transport</keyword>
<keyword evidence="12 19" id="KW-0675">Receptor</keyword>
<evidence type="ECO:0000256" key="15">
    <source>
        <dbReference type="RuleBase" id="RU003357"/>
    </source>
</evidence>
<comment type="similarity">
    <text evidence="2 14 15">Belongs to the TonB-dependent receptor family.</text>
</comment>
<dbReference type="SUPFAM" id="SSF56935">
    <property type="entry name" value="Porins"/>
    <property type="match status" value="1"/>
</dbReference>
<evidence type="ECO:0000256" key="6">
    <source>
        <dbReference type="ARBA" id="ARBA00022692"/>
    </source>
</evidence>
<organism evidence="19 20">
    <name type="scientific">Haloferula luteola</name>
    <dbReference type="NCBI Taxonomy" id="595692"/>
    <lineage>
        <taxon>Bacteria</taxon>
        <taxon>Pseudomonadati</taxon>
        <taxon>Verrucomicrobiota</taxon>
        <taxon>Verrucomicrobiia</taxon>
        <taxon>Verrucomicrobiales</taxon>
        <taxon>Verrucomicrobiaceae</taxon>
        <taxon>Haloferula</taxon>
    </lineage>
</organism>
<dbReference type="InterPro" id="IPR012910">
    <property type="entry name" value="Plug_dom"/>
</dbReference>
<evidence type="ECO:0000256" key="1">
    <source>
        <dbReference type="ARBA" id="ARBA00004571"/>
    </source>
</evidence>
<evidence type="ECO:0000256" key="2">
    <source>
        <dbReference type="ARBA" id="ARBA00009810"/>
    </source>
</evidence>
<evidence type="ECO:0000259" key="17">
    <source>
        <dbReference type="Pfam" id="PF00593"/>
    </source>
</evidence>
<dbReference type="GO" id="GO:0015891">
    <property type="term" value="P:siderophore transport"/>
    <property type="evidence" value="ECO:0007669"/>
    <property type="project" value="InterPro"/>
</dbReference>
<dbReference type="Proteomes" id="UP000557717">
    <property type="component" value="Unassembled WGS sequence"/>
</dbReference>
<evidence type="ECO:0000313" key="20">
    <source>
        <dbReference type="Proteomes" id="UP000557717"/>
    </source>
</evidence>
<evidence type="ECO:0000256" key="14">
    <source>
        <dbReference type="PROSITE-ProRule" id="PRU01360"/>
    </source>
</evidence>
<dbReference type="NCBIfam" id="TIGR01783">
    <property type="entry name" value="TonB-siderophor"/>
    <property type="match status" value="1"/>
</dbReference>
<proteinExistence type="inferred from homology"/>
<evidence type="ECO:0000259" key="18">
    <source>
        <dbReference type="Pfam" id="PF07715"/>
    </source>
</evidence>
<comment type="caution">
    <text evidence="19">The sequence shown here is derived from an EMBL/GenBank/DDBJ whole genome shotgun (WGS) entry which is preliminary data.</text>
</comment>
<dbReference type="AlphaFoldDB" id="A0A840V2R4"/>
<sequence length="712" mass="78293">MKPSLRLPAHRPYPGFLRLHLMGLAGLATLFTLPAAHAAPSTADNRLDPLTVEADKKDDDYSVQTARTATRTDVPIQETPLSIQVVPKEIIEDQNATRLKDVYRNVSGVAPVKTEGRGIQFEDAYVRGFSQRLSIDGVQLYTMPTLNLAGIERVEVLKGPSSALYGAMEPGGMVNALAKTAEFNSRSSLYGEVGSFDSYRAGVDLGWTANDDIALRFIGDYHDSDTFRDFLDYRSILVAPSLTWKISDDTRLTTWMWYQNLDRPVDNGVAFSPMGYPVGPITRNLTGSRHHNQEIEDSVFSAQIDHEVNESFSVRARALVHHFRGENDAFRWSPGAGNNVNAYLDASIFGNWEYDFIADALWKFELGPTSHQVLAGFEFDRTDYTYQRLTSSRFPVSIFQPIEPAGPLVLTPGNFRQNVVTETWSGYLQDQIDAMDDRLHILVGGRVDWVDQYSRPFSTGIESWQEDTGLTGRGGVVYDLTPCLSVFGNASRSFNPNNAGSNIGIGGETIDPTTGIQYEVGTKYSAFEDRLSMTAAVYQITKDNVPVSDPYNPGFVVNGGELRSSGFEFDVLGKITPNLQLIGSYAYTDTEVLNSTSLPVGARFANIPLHSGSLWLKYDFTSGPLQGFGMGAGVFAASAKSGDNNGSFDLPGYARIDLAAWYRTELAHGQDLKFQVNVMNALDRTYYESSTSTASVQPGTPLAATARCTLTF</sequence>
<gene>
    <name evidence="19" type="ORF">HNR46_002835</name>
</gene>
<keyword evidence="11 14" id="KW-0472">Membrane</keyword>
<dbReference type="Pfam" id="PF00593">
    <property type="entry name" value="TonB_dep_Rec_b-barrel"/>
    <property type="match status" value="1"/>
</dbReference>
<evidence type="ECO:0000256" key="13">
    <source>
        <dbReference type="ARBA" id="ARBA00023237"/>
    </source>
</evidence>
<keyword evidence="6 14" id="KW-0812">Transmembrane</keyword>
<evidence type="ECO:0000256" key="12">
    <source>
        <dbReference type="ARBA" id="ARBA00023170"/>
    </source>
</evidence>
<dbReference type="GO" id="GO:0009279">
    <property type="term" value="C:cell outer membrane"/>
    <property type="evidence" value="ECO:0007669"/>
    <property type="project" value="UniProtKB-SubCell"/>
</dbReference>
<keyword evidence="13 14" id="KW-0998">Cell outer membrane</keyword>
<evidence type="ECO:0000256" key="7">
    <source>
        <dbReference type="ARBA" id="ARBA00022729"/>
    </source>
</evidence>
<dbReference type="InterPro" id="IPR037066">
    <property type="entry name" value="Plug_dom_sf"/>
</dbReference>
<accession>A0A840V2R4</accession>
<feature type="chain" id="PRO_5032896625" evidence="16">
    <location>
        <begin position="39"/>
        <end position="712"/>
    </location>
</feature>
<dbReference type="Pfam" id="PF07715">
    <property type="entry name" value="Plug"/>
    <property type="match status" value="1"/>
</dbReference>
<keyword evidence="7 16" id="KW-0732">Signal</keyword>
<evidence type="ECO:0000256" key="16">
    <source>
        <dbReference type="SAM" id="SignalP"/>
    </source>
</evidence>
<dbReference type="PANTHER" id="PTHR32552:SF68">
    <property type="entry name" value="FERRICHROME OUTER MEMBRANE TRANSPORTER_PHAGE RECEPTOR"/>
    <property type="match status" value="1"/>
</dbReference>
<dbReference type="GO" id="GO:0038023">
    <property type="term" value="F:signaling receptor activity"/>
    <property type="evidence" value="ECO:0007669"/>
    <property type="project" value="InterPro"/>
</dbReference>
<keyword evidence="9" id="KW-0406">Ion transport</keyword>
<dbReference type="RefSeq" id="WP_184019751.1">
    <property type="nucleotide sequence ID" value="NZ_JACHFD010000014.1"/>
</dbReference>
<evidence type="ECO:0000256" key="5">
    <source>
        <dbReference type="ARBA" id="ARBA00022496"/>
    </source>
</evidence>
<evidence type="ECO:0000313" key="19">
    <source>
        <dbReference type="EMBL" id="MBB5352587.1"/>
    </source>
</evidence>
<dbReference type="PANTHER" id="PTHR32552">
    <property type="entry name" value="FERRICHROME IRON RECEPTOR-RELATED"/>
    <property type="match status" value="1"/>
</dbReference>
<dbReference type="InterPro" id="IPR036942">
    <property type="entry name" value="Beta-barrel_TonB_sf"/>
</dbReference>
<protein>
    <submittedName>
        <fullName evidence="19">Iron complex outermembrane receptor protein</fullName>
    </submittedName>
</protein>
<dbReference type="EMBL" id="JACHFD010000014">
    <property type="protein sequence ID" value="MBB5352587.1"/>
    <property type="molecule type" value="Genomic_DNA"/>
</dbReference>
<reference evidence="19 20" key="1">
    <citation type="submission" date="2020-08" db="EMBL/GenBank/DDBJ databases">
        <title>Genomic Encyclopedia of Type Strains, Phase IV (KMG-IV): sequencing the most valuable type-strain genomes for metagenomic binning, comparative biology and taxonomic classification.</title>
        <authorList>
            <person name="Goeker M."/>
        </authorList>
    </citation>
    <scope>NUCLEOTIDE SEQUENCE [LARGE SCALE GENOMIC DNA]</scope>
    <source>
        <strain evidence="19 20">YC6886</strain>
    </source>
</reference>
<evidence type="ECO:0000256" key="11">
    <source>
        <dbReference type="ARBA" id="ARBA00023136"/>
    </source>
</evidence>
<keyword evidence="4 14" id="KW-1134">Transmembrane beta strand</keyword>
<feature type="signal peptide" evidence="16">
    <location>
        <begin position="1"/>
        <end position="38"/>
    </location>
</feature>
<evidence type="ECO:0000256" key="8">
    <source>
        <dbReference type="ARBA" id="ARBA00023004"/>
    </source>
</evidence>
<keyword evidence="20" id="KW-1185">Reference proteome</keyword>
<keyword evidence="8" id="KW-0408">Iron</keyword>
<comment type="subcellular location">
    <subcellularLocation>
        <location evidence="1 14">Cell outer membrane</location>
        <topology evidence="1 14">Multi-pass membrane protein</topology>
    </subcellularLocation>
</comment>
<dbReference type="InterPro" id="IPR010105">
    <property type="entry name" value="TonB_sidphr_rcpt"/>
</dbReference>
<evidence type="ECO:0000256" key="10">
    <source>
        <dbReference type="ARBA" id="ARBA00023077"/>
    </source>
</evidence>
<keyword evidence="10 15" id="KW-0798">TonB box</keyword>
<evidence type="ECO:0000256" key="4">
    <source>
        <dbReference type="ARBA" id="ARBA00022452"/>
    </source>
</evidence>
<name>A0A840V2R4_9BACT</name>
<dbReference type="InterPro" id="IPR039426">
    <property type="entry name" value="TonB-dep_rcpt-like"/>
</dbReference>
<dbReference type="CDD" id="cd01347">
    <property type="entry name" value="ligand_gated_channel"/>
    <property type="match status" value="1"/>
</dbReference>